<dbReference type="EMBL" id="CP133148">
    <property type="protein sequence ID" value="WVT04224.1"/>
    <property type="molecule type" value="Genomic_DNA"/>
</dbReference>
<organism evidence="1 2">
    <name type="scientific">Sinorhizobium chiapasense</name>
    <dbReference type="NCBI Taxonomy" id="501572"/>
    <lineage>
        <taxon>Bacteria</taxon>
        <taxon>Pseudomonadati</taxon>
        <taxon>Pseudomonadota</taxon>
        <taxon>Alphaproteobacteria</taxon>
        <taxon>Hyphomicrobiales</taxon>
        <taxon>Rhizobiaceae</taxon>
        <taxon>Sinorhizobium/Ensifer group</taxon>
        <taxon>Sinorhizobium</taxon>
    </lineage>
</organism>
<accession>A0ABZ2BFL4</accession>
<sequence length="193" mass="22012">MPNSYDPNRISALRALSKSGDDDGFRQAVDLHTERGLPIEEIQQAIQASEWRYVVEGCGTSLALERRSELLGYYDEMLEQIEETLATITDLDDVRGGPKGMLRHLEERETLGKHCFEALGEGRRVLRYLLPEDDLPDPNHDIGRLLSTSGFRWDGAYDVEKFPGENEQIFNEAVKIMEYTLMTWSASRSVDEE</sequence>
<keyword evidence="2" id="KW-1185">Reference proteome</keyword>
<reference evidence="1" key="1">
    <citation type="submission" date="2023-08" db="EMBL/GenBank/DDBJ databases">
        <title>Complete genome sequence of Sinorhizobium chiapanecum ITTG S70 isolated from Acaciella angustissima nodules in Chiapas-Mexico.</title>
        <authorList>
            <person name="Rincon-Rosales R."/>
            <person name="Rogel M.A."/>
            <person name="Rincon-Medina C.I."/>
            <person name="Guerrero G."/>
            <person name="Manzano-Gomez L.A."/>
            <person name="Lopez-Lopez A."/>
            <person name="Rincon Molina F.A."/>
            <person name="Martinez-Romero E."/>
        </authorList>
    </citation>
    <scope>NUCLEOTIDE SEQUENCE</scope>
    <source>
        <strain evidence="1">ITTG S70</strain>
    </source>
</reference>
<gene>
    <name evidence="1" type="ORF">RB548_02065</name>
</gene>
<evidence type="ECO:0000313" key="1">
    <source>
        <dbReference type="EMBL" id="WVT04224.1"/>
    </source>
</evidence>
<evidence type="ECO:0000313" key="2">
    <source>
        <dbReference type="Proteomes" id="UP001432360"/>
    </source>
</evidence>
<name>A0ABZ2BFL4_9HYPH</name>
<protein>
    <submittedName>
        <fullName evidence="1">Uncharacterized protein</fullName>
    </submittedName>
</protein>
<proteinExistence type="predicted"/>
<dbReference type="Proteomes" id="UP001432360">
    <property type="component" value="Chromosome"/>
</dbReference>
<dbReference type="RefSeq" id="WP_331373407.1">
    <property type="nucleotide sequence ID" value="NZ_CP133148.1"/>
</dbReference>